<feature type="transmembrane region" description="Helical" evidence="1">
    <location>
        <begin position="142"/>
        <end position="165"/>
    </location>
</feature>
<feature type="transmembrane region" description="Helical" evidence="1">
    <location>
        <begin position="12"/>
        <end position="32"/>
    </location>
</feature>
<dbReference type="PROSITE" id="PS50850">
    <property type="entry name" value="MFS"/>
    <property type="match status" value="1"/>
</dbReference>
<feature type="transmembrane region" description="Helical" evidence="1">
    <location>
        <begin position="288"/>
        <end position="306"/>
    </location>
</feature>
<dbReference type="PANTHER" id="PTHR23523:SF2">
    <property type="entry name" value="2-NITROIMIDAZOLE TRANSPORTER"/>
    <property type="match status" value="1"/>
</dbReference>
<feature type="transmembrane region" description="Helical" evidence="1">
    <location>
        <begin position="223"/>
        <end position="240"/>
    </location>
</feature>
<keyword evidence="1" id="KW-0472">Membrane</keyword>
<protein>
    <submittedName>
        <fullName evidence="3">Major facilitator superfamily protein</fullName>
    </submittedName>
</protein>
<dbReference type="Pfam" id="PF07690">
    <property type="entry name" value="MFS_1"/>
    <property type="match status" value="1"/>
</dbReference>
<proteinExistence type="predicted"/>
<feature type="transmembrane region" description="Helical" evidence="1">
    <location>
        <begin position="344"/>
        <end position="370"/>
    </location>
</feature>
<organism evidence="3 4">
    <name type="scientific">Natronorubrum sulfidifaciens JCM 14089</name>
    <dbReference type="NCBI Taxonomy" id="1230460"/>
    <lineage>
        <taxon>Archaea</taxon>
        <taxon>Methanobacteriati</taxon>
        <taxon>Methanobacteriota</taxon>
        <taxon>Stenosarchaea group</taxon>
        <taxon>Halobacteria</taxon>
        <taxon>Halobacteriales</taxon>
        <taxon>Natrialbaceae</taxon>
        <taxon>Natronorubrum</taxon>
    </lineage>
</organism>
<comment type="caution">
    <text evidence="3">The sequence shown here is derived from an EMBL/GenBank/DDBJ whole genome shotgun (WGS) entry which is preliminary data.</text>
</comment>
<dbReference type="RefSeq" id="WP_008162146.1">
    <property type="nucleotide sequence ID" value="NZ_AOHX01000037.1"/>
</dbReference>
<accession>L9W6Y0</accession>
<dbReference type="Proteomes" id="UP000011661">
    <property type="component" value="Unassembled WGS sequence"/>
</dbReference>
<dbReference type="InterPro" id="IPR020846">
    <property type="entry name" value="MFS_dom"/>
</dbReference>
<dbReference type="InterPro" id="IPR036259">
    <property type="entry name" value="MFS_trans_sf"/>
</dbReference>
<dbReference type="AlphaFoldDB" id="L9W6Y0"/>
<dbReference type="InterPro" id="IPR052524">
    <property type="entry name" value="MFS_Cyanate_Porter"/>
</dbReference>
<feature type="transmembrane region" description="Helical" evidence="1">
    <location>
        <begin position="52"/>
        <end position="72"/>
    </location>
</feature>
<dbReference type="eggNOG" id="arCOG00130">
    <property type="taxonomic scope" value="Archaea"/>
</dbReference>
<feature type="transmembrane region" description="Helical" evidence="1">
    <location>
        <begin position="312"/>
        <end position="332"/>
    </location>
</feature>
<feature type="transmembrane region" description="Helical" evidence="1">
    <location>
        <begin position="376"/>
        <end position="398"/>
    </location>
</feature>
<dbReference type="OrthoDB" id="268895at2157"/>
<dbReference type="GO" id="GO:0022857">
    <property type="term" value="F:transmembrane transporter activity"/>
    <property type="evidence" value="ECO:0007669"/>
    <property type="project" value="InterPro"/>
</dbReference>
<evidence type="ECO:0000256" key="1">
    <source>
        <dbReference type="SAM" id="Phobius"/>
    </source>
</evidence>
<feature type="transmembrane region" description="Helical" evidence="1">
    <location>
        <begin position="104"/>
        <end position="130"/>
    </location>
</feature>
<keyword evidence="1" id="KW-1133">Transmembrane helix</keyword>
<keyword evidence="1" id="KW-0812">Transmembrane</keyword>
<name>L9W6Y0_9EURY</name>
<feature type="transmembrane region" description="Helical" evidence="1">
    <location>
        <begin position="81"/>
        <end position="98"/>
    </location>
</feature>
<dbReference type="InterPro" id="IPR011701">
    <property type="entry name" value="MFS"/>
</dbReference>
<keyword evidence="4" id="KW-1185">Reference proteome</keyword>
<gene>
    <name evidence="3" type="ORF">C495_09150</name>
</gene>
<evidence type="ECO:0000313" key="3">
    <source>
        <dbReference type="EMBL" id="ELY45097.1"/>
    </source>
</evidence>
<dbReference type="Gene3D" id="1.20.1250.20">
    <property type="entry name" value="MFS general substrate transporter like domains"/>
    <property type="match status" value="2"/>
</dbReference>
<feature type="transmembrane region" description="Helical" evidence="1">
    <location>
        <begin position="171"/>
        <end position="189"/>
    </location>
</feature>
<dbReference type="PANTHER" id="PTHR23523">
    <property type="match status" value="1"/>
</dbReference>
<feature type="domain" description="Major facilitator superfamily (MFS) profile" evidence="2">
    <location>
        <begin position="13"/>
        <end position="403"/>
    </location>
</feature>
<feature type="transmembrane region" description="Helical" evidence="1">
    <location>
        <begin position="252"/>
        <end position="276"/>
    </location>
</feature>
<evidence type="ECO:0000259" key="2">
    <source>
        <dbReference type="PROSITE" id="PS50850"/>
    </source>
</evidence>
<dbReference type="STRING" id="1230460.C495_09150"/>
<evidence type="ECO:0000313" key="4">
    <source>
        <dbReference type="Proteomes" id="UP000011661"/>
    </source>
</evidence>
<reference evidence="3 4" key="1">
    <citation type="journal article" date="2014" name="PLoS Genet.">
        <title>Phylogenetically driven sequencing of extremely halophilic archaea reveals strategies for static and dynamic osmo-response.</title>
        <authorList>
            <person name="Becker E.A."/>
            <person name="Seitzer P.M."/>
            <person name="Tritt A."/>
            <person name="Larsen D."/>
            <person name="Krusor M."/>
            <person name="Yao A.I."/>
            <person name="Wu D."/>
            <person name="Madern D."/>
            <person name="Eisen J.A."/>
            <person name="Darling A.E."/>
            <person name="Facciotti M.T."/>
        </authorList>
    </citation>
    <scope>NUCLEOTIDE SEQUENCE [LARGE SCALE GENOMIC DNA]</scope>
    <source>
        <strain evidence="3 4">JCM 14089</strain>
    </source>
</reference>
<dbReference type="PATRIC" id="fig|1230460.4.peg.1851"/>
<dbReference type="EMBL" id="AOHX01000037">
    <property type="protein sequence ID" value="ELY45097.1"/>
    <property type="molecule type" value="Genomic_DNA"/>
</dbReference>
<dbReference type="SUPFAM" id="SSF103473">
    <property type="entry name" value="MFS general substrate transporter"/>
    <property type="match status" value="1"/>
</dbReference>
<sequence length="403" mass="41361">MGHGTGGHRQAYALVVLAAGSYTCLMFVWFSLPAFLSTIIADLDLSSTQAGVLAGAVPLTYIPLALLSGLAVDRVGPGRSLAVGVLIYGVAQIVRSTAGDFPSLLAATLLLGVGATAITFGLPKLVGVLFPPEATGRPSAIYLIGASAGSALVFAVGRPVLGPWLGGWRPLFFWSGVVAVGYGLCWLFVTWRVDIDGQMAATDAFSLESVVDDLRLVLSHRELRLVVVIGTMYLLLHHGLQGWLPTVLESRGFSAAVAGQATSLLIGAYVVGVLVVPTLADRFTARRLALMSCGTVAFLGVVGLIVGGVGGAVVGIVFAGFGIGGVSPLVRAIPPALEGIGARLTGTAVGFIFAVGEIGGFFGPMLIGVFHDVTGSFVPGLVMLSAGALVVVLAGTMLRYETR</sequence>